<dbReference type="STRING" id="307507.A0A2V0NR29"/>
<evidence type="ECO:0000256" key="3">
    <source>
        <dbReference type="ARBA" id="ARBA00022801"/>
    </source>
</evidence>
<feature type="region of interest" description="Disordered" evidence="8">
    <location>
        <begin position="88"/>
        <end position="123"/>
    </location>
</feature>
<evidence type="ECO:0000256" key="6">
    <source>
        <dbReference type="PROSITE-ProRule" id="PRU01240"/>
    </source>
</evidence>
<dbReference type="FunCoup" id="A0A2V0NR29">
    <property type="interactions" value="1185"/>
</dbReference>
<comment type="similarity">
    <text evidence="1 6 7">Belongs to the peptidase S8 family.</text>
</comment>
<evidence type="ECO:0000256" key="8">
    <source>
        <dbReference type="SAM" id="MobiDB-lite"/>
    </source>
</evidence>
<dbReference type="PROSITE" id="PS00136">
    <property type="entry name" value="SUBTILASE_ASP"/>
    <property type="match status" value="1"/>
</dbReference>
<feature type="region of interest" description="Disordered" evidence="8">
    <location>
        <begin position="206"/>
        <end position="229"/>
    </location>
</feature>
<feature type="active site" description="Charge relay system" evidence="5 6">
    <location>
        <position position="273"/>
    </location>
</feature>
<organism evidence="12 13">
    <name type="scientific">Raphidocelis subcapitata</name>
    <dbReference type="NCBI Taxonomy" id="307507"/>
    <lineage>
        <taxon>Eukaryota</taxon>
        <taxon>Viridiplantae</taxon>
        <taxon>Chlorophyta</taxon>
        <taxon>core chlorophytes</taxon>
        <taxon>Chlorophyceae</taxon>
        <taxon>CS clade</taxon>
        <taxon>Sphaeropleales</taxon>
        <taxon>Selenastraceae</taxon>
        <taxon>Raphidocelis</taxon>
    </lineage>
</organism>
<dbReference type="Gene3D" id="3.40.50.200">
    <property type="entry name" value="Peptidase S8/S53 domain"/>
    <property type="match status" value="1"/>
</dbReference>
<accession>A0A2V0NR29</accession>
<dbReference type="InterPro" id="IPR023828">
    <property type="entry name" value="Peptidase_S8_Ser-AS"/>
</dbReference>
<evidence type="ECO:0000259" key="9">
    <source>
        <dbReference type="Pfam" id="PF00082"/>
    </source>
</evidence>
<dbReference type="InterPro" id="IPR045051">
    <property type="entry name" value="SBT"/>
</dbReference>
<protein>
    <submittedName>
        <fullName evidence="12">Subtilisin-like protease</fullName>
    </submittedName>
</protein>
<dbReference type="SUPFAM" id="SSF52743">
    <property type="entry name" value="Subtilisin-like"/>
    <property type="match status" value="1"/>
</dbReference>
<keyword evidence="4 6" id="KW-0720">Serine protease</keyword>
<comment type="caution">
    <text evidence="12">The sequence shown here is derived from an EMBL/GenBank/DDBJ whole genome shotgun (WGS) entry which is preliminary data.</text>
</comment>
<dbReference type="InterPro" id="IPR010259">
    <property type="entry name" value="S8pro/Inhibitor_I9"/>
</dbReference>
<dbReference type="Gene3D" id="2.60.40.2310">
    <property type="match status" value="1"/>
</dbReference>
<dbReference type="InterPro" id="IPR041469">
    <property type="entry name" value="Subtilisin-like_FN3"/>
</dbReference>
<evidence type="ECO:0000259" key="10">
    <source>
        <dbReference type="Pfam" id="PF05922"/>
    </source>
</evidence>
<evidence type="ECO:0000256" key="2">
    <source>
        <dbReference type="ARBA" id="ARBA00022670"/>
    </source>
</evidence>
<feature type="active site" description="Charge relay system" evidence="5 6">
    <location>
        <position position="200"/>
    </location>
</feature>
<dbReference type="GO" id="GO:0004252">
    <property type="term" value="F:serine-type endopeptidase activity"/>
    <property type="evidence" value="ECO:0007669"/>
    <property type="project" value="UniProtKB-UniRule"/>
</dbReference>
<gene>
    <name evidence="12" type="ORF">Rsub_00722</name>
</gene>
<feature type="domain" description="Subtilisin-like protease fibronectin type-III" evidence="11">
    <location>
        <begin position="595"/>
        <end position="698"/>
    </location>
</feature>
<dbReference type="OrthoDB" id="548993at2759"/>
<evidence type="ECO:0000313" key="12">
    <source>
        <dbReference type="EMBL" id="GBF88010.1"/>
    </source>
</evidence>
<dbReference type="AlphaFoldDB" id="A0A2V0NR29"/>
<dbReference type="InterPro" id="IPR000209">
    <property type="entry name" value="Peptidase_S8/S53_dom"/>
</dbReference>
<keyword evidence="2 6" id="KW-0645">Protease</keyword>
<evidence type="ECO:0000313" key="13">
    <source>
        <dbReference type="Proteomes" id="UP000247498"/>
    </source>
</evidence>
<feature type="domain" description="Peptidase S8/S53" evidence="9">
    <location>
        <begin position="194"/>
        <end position="511"/>
    </location>
</feature>
<dbReference type="InterPro" id="IPR023827">
    <property type="entry name" value="Peptidase_S8_Asp-AS"/>
</dbReference>
<feature type="active site" description="Charge relay system" evidence="5 6">
    <location>
        <position position="469"/>
    </location>
</feature>
<evidence type="ECO:0000256" key="5">
    <source>
        <dbReference type="PIRSR" id="PIRSR615500-1"/>
    </source>
</evidence>
<dbReference type="Pfam" id="PF05922">
    <property type="entry name" value="Inhibitor_I9"/>
    <property type="match status" value="1"/>
</dbReference>
<dbReference type="Gene3D" id="3.30.70.80">
    <property type="entry name" value="Peptidase S8 propeptide/proteinase inhibitor I9"/>
    <property type="match status" value="1"/>
</dbReference>
<dbReference type="InParanoid" id="A0A2V0NR29"/>
<dbReference type="Pfam" id="PF17766">
    <property type="entry name" value="fn3_6"/>
    <property type="match status" value="1"/>
</dbReference>
<keyword evidence="3 6" id="KW-0378">Hydrolase</keyword>
<dbReference type="PROSITE" id="PS51892">
    <property type="entry name" value="SUBTILASE"/>
    <property type="match status" value="1"/>
</dbReference>
<keyword evidence="13" id="KW-1185">Reference proteome</keyword>
<proteinExistence type="inferred from homology"/>
<feature type="domain" description="Inhibitor I9" evidence="10">
    <location>
        <begin position="120"/>
        <end position="162"/>
    </location>
</feature>
<dbReference type="PROSITE" id="PS00138">
    <property type="entry name" value="SUBTILASE_SER"/>
    <property type="match status" value="1"/>
</dbReference>
<reference evidence="12 13" key="1">
    <citation type="journal article" date="2018" name="Sci. Rep.">
        <title>Raphidocelis subcapitata (=Pseudokirchneriella subcapitata) provides an insight into genome evolution and environmental adaptations in the Sphaeropleales.</title>
        <authorList>
            <person name="Suzuki S."/>
            <person name="Yamaguchi H."/>
            <person name="Nakajima N."/>
            <person name="Kawachi M."/>
        </authorList>
    </citation>
    <scope>NUCLEOTIDE SEQUENCE [LARGE SCALE GENOMIC DNA]</scope>
    <source>
        <strain evidence="12 13">NIES-35</strain>
    </source>
</reference>
<dbReference type="PANTHER" id="PTHR10795">
    <property type="entry name" value="PROPROTEIN CONVERTASE SUBTILISIN/KEXIN"/>
    <property type="match status" value="1"/>
</dbReference>
<dbReference type="Pfam" id="PF00082">
    <property type="entry name" value="Peptidase_S8"/>
    <property type="match status" value="1"/>
</dbReference>
<dbReference type="InterPro" id="IPR015500">
    <property type="entry name" value="Peptidase_S8_subtilisin-rel"/>
</dbReference>
<dbReference type="Proteomes" id="UP000247498">
    <property type="component" value="Unassembled WGS sequence"/>
</dbReference>
<evidence type="ECO:0000256" key="7">
    <source>
        <dbReference type="RuleBase" id="RU003355"/>
    </source>
</evidence>
<dbReference type="InterPro" id="IPR036852">
    <property type="entry name" value="Peptidase_S8/S53_dom_sf"/>
</dbReference>
<sequence>MLIGHALGAEDAQRGDYIVLLESAPLASRESFRSSLRASRAQRRDGDGSEAMAAVAGAFAGGDAAFEDDADLLQSHIATFEAVVGAGAGQRAGPEDGSRAAAAAAASDGGGGEAGPPGGPSITHHYTAALNGFAAAGLSPSQAADLSGQPGVRSVARARAVEVTTYSTPGFLGLSGKGQLWDKAFKGPANAGRVLIGVIDSGIDPRHPSFGAAPSGSGPLPSPGPGPGACGEPGTCTAGKLLACRSFSAGQVASGRCPLDPADLATCTDSFGHGTPSASIAAGKSVPAYFEGISRGNMSGMAPGAMVAAYKVFWKCGESGALVGVDTDVLAAIDAAVKDGVDVLNLSLAGKYATAYTWEDSMIDALRGAASAGVFVSVAAGNAPLGCLTSAAPWVATVAGGTHARPWDTDDTRSDSPQWWGGSCAGPAPADGYAMLKPDVMAPAAGVFAAMPSKVVPGGDSGKHLSGTSFAAPHVSGIAALLMDAHRDWSPAAVKSALMTTARTVTAGGKPLRGNPFLFGAGAVDATAAMDPGLLYDLSPAEYDLYVCTATQKGAWSKRYTQSKNAAPRRPDACAALCGGGGEGGPCAYPQGLRDFNLPSFMLPGLRPGRGAASAARTVTYVGAPGGARFTARLQLPAGFAGAVAPAELAFSKPGDTAAFTLTVEAEKGLNLQKGSWHFGELVWVDAGGRYSVRSPVVLGYGRTPKPPRPEKSTAG</sequence>
<evidence type="ECO:0000256" key="4">
    <source>
        <dbReference type="ARBA" id="ARBA00022825"/>
    </source>
</evidence>
<evidence type="ECO:0000256" key="1">
    <source>
        <dbReference type="ARBA" id="ARBA00011073"/>
    </source>
</evidence>
<evidence type="ECO:0000259" key="11">
    <source>
        <dbReference type="Pfam" id="PF17766"/>
    </source>
</evidence>
<dbReference type="EMBL" id="BDRX01000003">
    <property type="protein sequence ID" value="GBF88010.1"/>
    <property type="molecule type" value="Genomic_DNA"/>
</dbReference>
<dbReference type="InterPro" id="IPR037045">
    <property type="entry name" value="S8pro/Inhibitor_I9_sf"/>
</dbReference>
<dbReference type="GO" id="GO:0006508">
    <property type="term" value="P:proteolysis"/>
    <property type="evidence" value="ECO:0007669"/>
    <property type="project" value="UniProtKB-KW"/>
</dbReference>
<dbReference type="PRINTS" id="PR00723">
    <property type="entry name" value="SUBTILISIN"/>
</dbReference>
<name>A0A2V0NR29_9CHLO</name>
<feature type="compositionally biased region" description="Low complexity" evidence="8">
    <location>
        <begin position="208"/>
        <end position="219"/>
    </location>
</feature>